<feature type="non-terminal residue" evidence="2">
    <location>
        <position position="1"/>
    </location>
</feature>
<accession>A0A5J9SZ64</accession>
<dbReference type="CDD" id="cd21037">
    <property type="entry name" value="MLKL_NTD"/>
    <property type="match status" value="1"/>
</dbReference>
<organism evidence="2 3">
    <name type="scientific">Eragrostis curvula</name>
    <name type="common">weeping love grass</name>
    <dbReference type="NCBI Taxonomy" id="38414"/>
    <lineage>
        <taxon>Eukaryota</taxon>
        <taxon>Viridiplantae</taxon>
        <taxon>Streptophyta</taxon>
        <taxon>Embryophyta</taxon>
        <taxon>Tracheophyta</taxon>
        <taxon>Spermatophyta</taxon>
        <taxon>Magnoliopsida</taxon>
        <taxon>Liliopsida</taxon>
        <taxon>Poales</taxon>
        <taxon>Poaceae</taxon>
        <taxon>PACMAD clade</taxon>
        <taxon>Chloridoideae</taxon>
        <taxon>Eragrostideae</taxon>
        <taxon>Eragrostidinae</taxon>
        <taxon>Eragrostis</taxon>
    </lineage>
</organism>
<dbReference type="InterPro" id="IPR036537">
    <property type="entry name" value="Adaptor_Cbl_N_dom_sf"/>
</dbReference>
<keyword evidence="3" id="KW-1185">Reference proteome</keyword>
<proteinExistence type="predicted"/>
<sequence>MGPGFVRVKDPSTGACILAAGVMADPVASVEKIVKIGLKIKEAVDTVRQNEEVCLEIRKSVLRYSTMLSQLQQRGVMNNSSVMSGALEDLAETLERALKLVTGSRPARRRAKSAVLSRRVTCPSSCAG</sequence>
<gene>
    <name evidence="2" type="ORF">EJB05_50082</name>
</gene>
<protein>
    <recommendedName>
        <fullName evidence="1">Mixed lineage kinase domain-containing protein</fullName>
    </recommendedName>
</protein>
<dbReference type="EMBL" id="RWGY01000067">
    <property type="protein sequence ID" value="TVU04348.1"/>
    <property type="molecule type" value="Genomic_DNA"/>
</dbReference>
<dbReference type="AlphaFoldDB" id="A0A5J9SZ64"/>
<evidence type="ECO:0000313" key="2">
    <source>
        <dbReference type="EMBL" id="TVU04348.1"/>
    </source>
</evidence>
<dbReference type="OrthoDB" id="627753at2759"/>
<dbReference type="PANTHER" id="PTHR35832:SF9">
    <property type="entry name" value="OS12G0276800 PROTEIN"/>
    <property type="match status" value="1"/>
</dbReference>
<name>A0A5J9SZ64_9POAL</name>
<dbReference type="InterPro" id="IPR059179">
    <property type="entry name" value="MLKL-like_MCAfunc"/>
</dbReference>
<dbReference type="Proteomes" id="UP000324897">
    <property type="component" value="Unassembled WGS sequence"/>
</dbReference>
<feature type="domain" description="Mixed lineage kinase" evidence="1">
    <location>
        <begin position="30"/>
        <end position="102"/>
    </location>
</feature>
<dbReference type="Gene3D" id="1.20.930.20">
    <property type="entry name" value="Adaptor protein Cbl, N-terminal domain"/>
    <property type="match status" value="1"/>
</dbReference>
<reference evidence="2 3" key="1">
    <citation type="journal article" date="2019" name="Sci. Rep.">
        <title>A high-quality genome of Eragrostis curvula grass provides insights into Poaceae evolution and supports new strategies to enhance forage quality.</title>
        <authorList>
            <person name="Carballo J."/>
            <person name="Santos B.A.C.M."/>
            <person name="Zappacosta D."/>
            <person name="Garbus I."/>
            <person name="Selva J.P."/>
            <person name="Gallo C.A."/>
            <person name="Diaz A."/>
            <person name="Albertini E."/>
            <person name="Caccamo M."/>
            <person name="Echenique V."/>
        </authorList>
    </citation>
    <scope>NUCLEOTIDE SEQUENCE [LARGE SCALE GENOMIC DNA]</scope>
    <source>
        <strain evidence="3">cv. Victoria</strain>
        <tissue evidence="2">Leaf</tissue>
    </source>
</reference>
<dbReference type="PANTHER" id="PTHR35832">
    <property type="entry name" value="OS12G0248400 PROTEIN-RELATED"/>
    <property type="match status" value="1"/>
</dbReference>
<comment type="caution">
    <text evidence="2">The sequence shown here is derived from an EMBL/GenBank/DDBJ whole genome shotgun (WGS) entry which is preliminary data.</text>
</comment>
<dbReference type="GO" id="GO:0007166">
    <property type="term" value="P:cell surface receptor signaling pathway"/>
    <property type="evidence" value="ECO:0007669"/>
    <property type="project" value="InterPro"/>
</dbReference>
<dbReference type="Gramene" id="TVU04348">
    <property type="protein sequence ID" value="TVU04348"/>
    <property type="gene ID" value="EJB05_50082"/>
</dbReference>
<evidence type="ECO:0000313" key="3">
    <source>
        <dbReference type="Proteomes" id="UP000324897"/>
    </source>
</evidence>
<dbReference type="InterPro" id="IPR054000">
    <property type="entry name" value="MLKL_N"/>
</dbReference>
<dbReference type="Pfam" id="PF22215">
    <property type="entry name" value="MLKL_N"/>
    <property type="match status" value="1"/>
</dbReference>
<evidence type="ECO:0000259" key="1">
    <source>
        <dbReference type="Pfam" id="PF22215"/>
    </source>
</evidence>